<dbReference type="EMBL" id="NCXP01000015">
    <property type="protein sequence ID" value="OSC40329.1"/>
    <property type="molecule type" value="Genomic_DNA"/>
</dbReference>
<dbReference type="SUPFAM" id="SSF54427">
    <property type="entry name" value="NTF2-like"/>
    <property type="match status" value="1"/>
</dbReference>
<gene>
    <name evidence="1" type="ORF">B8W66_13570</name>
</gene>
<dbReference type="OrthoDB" id="129343at2"/>
<dbReference type="AlphaFoldDB" id="A0A1X2LTV0"/>
<proteinExistence type="predicted"/>
<dbReference type="PANTHER" id="PTHR38436:SF1">
    <property type="entry name" value="ESTER CYCLASE"/>
    <property type="match status" value="1"/>
</dbReference>
<sequence>MELAVTNDSAGDIVREIIECAWNLGELEVIDRRIATSFVRHTSRGDLVGPQVFKDRIWAVRAAFDGFHTQIHDIGGRQDQAYCRYSVSGRHTGTFLGFEPTGRDVEFDGAVIAHSLADQLIEEWEYVDAALLAAQLGAHQP</sequence>
<dbReference type="InterPro" id="IPR009959">
    <property type="entry name" value="Cyclase_SnoaL-like"/>
</dbReference>
<dbReference type="InterPro" id="IPR032710">
    <property type="entry name" value="NTF2-like_dom_sf"/>
</dbReference>
<dbReference type="Gene3D" id="3.10.450.50">
    <property type="match status" value="1"/>
</dbReference>
<reference evidence="1 2" key="1">
    <citation type="submission" date="2017-04" db="EMBL/GenBank/DDBJ databases">
        <title>The new phylogeny of genus Mycobacterium.</title>
        <authorList>
            <person name="Tortoli E."/>
            <person name="Trovato A."/>
            <person name="Cirillo D.M."/>
        </authorList>
    </citation>
    <scope>NUCLEOTIDE SEQUENCE [LARGE SCALE GENOMIC DNA]</scope>
    <source>
        <strain evidence="1 2">TBL 1200985</strain>
    </source>
</reference>
<dbReference type="GO" id="GO:0030638">
    <property type="term" value="P:polyketide metabolic process"/>
    <property type="evidence" value="ECO:0007669"/>
    <property type="project" value="InterPro"/>
</dbReference>
<evidence type="ECO:0000313" key="2">
    <source>
        <dbReference type="Proteomes" id="UP000193247"/>
    </source>
</evidence>
<accession>A0A1X2LTV0</accession>
<dbReference type="Pfam" id="PF07366">
    <property type="entry name" value="SnoaL"/>
    <property type="match status" value="1"/>
</dbReference>
<protein>
    <recommendedName>
        <fullName evidence="3">Ester cyclase</fullName>
    </recommendedName>
</protein>
<organism evidence="1 2">
    <name type="scientific">Mycobacterium decipiens</name>
    <dbReference type="NCBI Taxonomy" id="1430326"/>
    <lineage>
        <taxon>Bacteria</taxon>
        <taxon>Bacillati</taxon>
        <taxon>Actinomycetota</taxon>
        <taxon>Actinomycetes</taxon>
        <taxon>Mycobacteriales</taxon>
        <taxon>Mycobacteriaceae</taxon>
        <taxon>Mycobacterium</taxon>
    </lineage>
</organism>
<evidence type="ECO:0008006" key="3">
    <source>
        <dbReference type="Google" id="ProtNLM"/>
    </source>
</evidence>
<evidence type="ECO:0000313" key="1">
    <source>
        <dbReference type="EMBL" id="OSC40329.1"/>
    </source>
</evidence>
<dbReference type="PANTHER" id="PTHR38436">
    <property type="entry name" value="POLYKETIDE CYCLASE SNOAL-LIKE DOMAIN"/>
    <property type="match status" value="1"/>
</dbReference>
<dbReference type="STRING" id="1430326.B8W66_13570"/>
<dbReference type="Proteomes" id="UP000193247">
    <property type="component" value="Unassembled WGS sequence"/>
</dbReference>
<comment type="caution">
    <text evidence="1">The sequence shown here is derived from an EMBL/GenBank/DDBJ whole genome shotgun (WGS) entry which is preliminary data.</text>
</comment>
<name>A0A1X2LTV0_9MYCO</name>
<keyword evidence="2" id="KW-1185">Reference proteome</keyword>